<evidence type="ECO:0008006" key="3">
    <source>
        <dbReference type="Google" id="ProtNLM"/>
    </source>
</evidence>
<keyword evidence="2" id="KW-1185">Reference proteome</keyword>
<dbReference type="Proteomes" id="UP001596620">
    <property type="component" value="Unassembled WGS sequence"/>
</dbReference>
<reference evidence="2" key="1">
    <citation type="journal article" date="2019" name="Int. J. Syst. Evol. Microbiol.">
        <title>The Global Catalogue of Microorganisms (GCM) 10K type strain sequencing project: providing services to taxonomists for standard genome sequencing and annotation.</title>
        <authorList>
            <consortium name="The Broad Institute Genomics Platform"/>
            <consortium name="The Broad Institute Genome Sequencing Center for Infectious Disease"/>
            <person name="Wu L."/>
            <person name="Ma J."/>
        </authorList>
    </citation>
    <scope>NUCLEOTIDE SEQUENCE [LARGE SCALE GENOMIC DNA]</scope>
    <source>
        <strain evidence="2">JCM 30234</strain>
    </source>
</reference>
<dbReference type="RefSeq" id="WP_382359415.1">
    <property type="nucleotide sequence ID" value="NZ_JBHTGR010000041.1"/>
</dbReference>
<comment type="caution">
    <text evidence="1">The sequence shown here is derived from an EMBL/GenBank/DDBJ whole genome shotgun (WGS) entry which is preliminary data.</text>
</comment>
<protein>
    <recommendedName>
        <fullName evidence="3">Phage protein</fullName>
    </recommendedName>
</protein>
<organism evidence="1 2">
    <name type="scientific">Lentibacillus kimchii</name>
    <dbReference type="NCBI Taxonomy" id="1542911"/>
    <lineage>
        <taxon>Bacteria</taxon>
        <taxon>Bacillati</taxon>
        <taxon>Bacillota</taxon>
        <taxon>Bacilli</taxon>
        <taxon>Bacillales</taxon>
        <taxon>Bacillaceae</taxon>
        <taxon>Lentibacillus</taxon>
    </lineage>
</organism>
<accession>A0ABW2UUD8</accession>
<gene>
    <name evidence="1" type="ORF">ACFQU8_09935</name>
</gene>
<name>A0ABW2UUD8_9BACI</name>
<proteinExistence type="predicted"/>
<evidence type="ECO:0000313" key="2">
    <source>
        <dbReference type="Proteomes" id="UP001596620"/>
    </source>
</evidence>
<dbReference type="EMBL" id="JBHTGR010000041">
    <property type="protein sequence ID" value="MFC7747547.1"/>
    <property type="molecule type" value="Genomic_DNA"/>
</dbReference>
<evidence type="ECO:0000313" key="1">
    <source>
        <dbReference type="EMBL" id="MFC7747547.1"/>
    </source>
</evidence>
<sequence length="124" mass="15009">MSQILIEGYEISEAFAKQYKEVREFIENNRYGQQYEVTIQFNHNLSEDTILEWMSFVDGGWNKETYEYKYYYDIPDPEDGVFLIDMDLFYLLEDSEYGTYTWKCLSINFPWVNEEMYKISGIDI</sequence>